<sequence length="104" mass="11885">MLLDRIIEVPCCFRSVWTSWPACLRERGLRFSGNGAAQRSYPFRGFMGLVEFGLCKLRPFGPSDAQGVLPLVLRPSEKCWLFKVYKHGKLVTSLFDTVLFVEQL</sequence>
<dbReference type="Proteomes" id="UP000030758">
    <property type="component" value="Unassembled WGS sequence"/>
</dbReference>
<organism evidence="1">
    <name type="scientific">Trichuris suis</name>
    <name type="common">pig whipworm</name>
    <dbReference type="NCBI Taxonomy" id="68888"/>
    <lineage>
        <taxon>Eukaryota</taxon>
        <taxon>Metazoa</taxon>
        <taxon>Ecdysozoa</taxon>
        <taxon>Nematoda</taxon>
        <taxon>Enoplea</taxon>
        <taxon>Dorylaimia</taxon>
        <taxon>Trichinellida</taxon>
        <taxon>Trichuridae</taxon>
        <taxon>Trichuris</taxon>
    </lineage>
</organism>
<dbReference type="EMBL" id="KL367479">
    <property type="protein sequence ID" value="KFD72027.1"/>
    <property type="molecule type" value="Genomic_DNA"/>
</dbReference>
<accession>A0A085NRD1</accession>
<reference evidence="1" key="1">
    <citation type="journal article" date="2014" name="Nat. Genet.">
        <title>Genome and transcriptome of the porcine whipworm Trichuris suis.</title>
        <authorList>
            <person name="Jex A.R."/>
            <person name="Nejsum P."/>
            <person name="Schwarz E.M."/>
            <person name="Hu L."/>
            <person name="Young N.D."/>
            <person name="Hall R.S."/>
            <person name="Korhonen P.K."/>
            <person name="Liao S."/>
            <person name="Thamsborg S."/>
            <person name="Xia J."/>
            <person name="Xu P."/>
            <person name="Wang S."/>
            <person name="Scheerlinck J.P."/>
            <person name="Hofmann A."/>
            <person name="Sternberg P.W."/>
            <person name="Wang J."/>
            <person name="Gasser R.B."/>
        </authorList>
    </citation>
    <scope>NUCLEOTIDE SEQUENCE [LARGE SCALE GENOMIC DNA]</scope>
    <source>
        <strain evidence="1">DCEP-RM93F</strain>
    </source>
</reference>
<name>A0A085NRD1_9BILA</name>
<proteinExistence type="predicted"/>
<dbReference type="AlphaFoldDB" id="A0A085NRD1"/>
<gene>
    <name evidence="1" type="ORF">M514_00440</name>
</gene>
<protein>
    <submittedName>
        <fullName evidence="1">Uncharacterized protein</fullName>
    </submittedName>
</protein>
<evidence type="ECO:0000313" key="1">
    <source>
        <dbReference type="EMBL" id="KFD72027.1"/>
    </source>
</evidence>